<dbReference type="AlphaFoldDB" id="A0AAD9SM04"/>
<reference evidence="2" key="1">
    <citation type="submission" date="2023-06" db="EMBL/GenBank/DDBJ databases">
        <authorList>
            <person name="Noh H."/>
        </authorList>
    </citation>
    <scope>NUCLEOTIDE SEQUENCE</scope>
    <source>
        <strain evidence="2">DUCC20226</strain>
    </source>
</reference>
<comment type="caution">
    <text evidence="2">The sequence shown here is derived from an EMBL/GenBank/DDBJ whole genome shotgun (WGS) entry which is preliminary data.</text>
</comment>
<accession>A0AAD9SM04</accession>
<dbReference type="EMBL" id="JAUJFL010000002">
    <property type="protein sequence ID" value="KAK2610272.1"/>
    <property type="molecule type" value="Genomic_DNA"/>
</dbReference>
<evidence type="ECO:0000313" key="2">
    <source>
        <dbReference type="EMBL" id="KAK2610272.1"/>
    </source>
</evidence>
<keyword evidence="3" id="KW-1185">Reference proteome</keyword>
<protein>
    <submittedName>
        <fullName evidence="2">Uncharacterized protein</fullName>
    </submittedName>
</protein>
<name>A0AAD9SM04_PHOAM</name>
<gene>
    <name evidence="2" type="ORF">N8I77_003720</name>
</gene>
<proteinExistence type="predicted"/>
<organism evidence="2 3">
    <name type="scientific">Phomopsis amygdali</name>
    <name type="common">Fusicoccum amygdali</name>
    <dbReference type="NCBI Taxonomy" id="1214568"/>
    <lineage>
        <taxon>Eukaryota</taxon>
        <taxon>Fungi</taxon>
        <taxon>Dikarya</taxon>
        <taxon>Ascomycota</taxon>
        <taxon>Pezizomycotina</taxon>
        <taxon>Sordariomycetes</taxon>
        <taxon>Sordariomycetidae</taxon>
        <taxon>Diaporthales</taxon>
        <taxon>Diaporthaceae</taxon>
        <taxon>Diaporthe</taxon>
    </lineage>
</organism>
<evidence type="ECO:0000313" key="3">
    <source>
        <dbReference type="Proteomes" id="UP001265746"/>
    </source>
</evidence>
<dbReference type="Proteomes" id="UP001265746">
    <property type="component" value="Unassembled WGS sequence"/>
</dbReference>
<feature type="chain" id="PRO_5042100736" evidence="1">
    <location>
        <begin position="20"/>
        <end position="112"/>
    </location>
</feature>
<keyword evidence="1" id="KW-0732">Signal</keyword>
<feature type="signal peptide" evidence="1">
    <location>
        <begin position="1"/>
        <end position="19"/>
    </location>
</feature>
<sequence length="112" mass="12072">MRASTFTFLFAGLASTVFATDVNEFDNADCSGDAKFPHDLGIFFSASSASIDDTTQCIDVKGDDVFAYEGELDKDDDNCIGTLLGTLPEAKVKPDEFISGKRVTCVTLETPR</sequence>
<evidence type="ECO:0000256" key="1">
    <source>
        <dbReference type="SAM" id="SignalP"/>
    </source>
</evidence>